<feature type="compositionally biased region" description="Basic and acidic residues" evidence="1">
    <location>
        <begin position="64"/>
        <end position="90"/>
    </location>
</feature>
<comment type="caution">
    <text evidence="3">The sequence shown here is derived from an EMBL/GenBank/DDBJ whole genome shotgun (WGS) entry which is preliminary data.</text>
</comment>
<gene>
    <name evidence="3" type="ORF">C7M84_009410</name>
</gene>
<feature type="region of interest" description="Disordered" evidence="1">
    <location>
        <begin position="49"/>
        <end position="90"/>
    </location>
</feature>
<dbReference type="Proteomes" id="UP000283509">
    <property type="component" value="Unassembled WGS sequence"/>
</dbReference>
<evidence type="ECO:0000313" key="4">
    <source>
        <dbReference type="Proteomes" id="UP000283509"/>
    </source>
</evidence>
<feature type="domain" description="MHD1" evidence="2">
    <location>
        <begin position="506"/>
        <end position="626"/>
    </location>
</feature>
<name>A0A3R7M561_PENVA</name>
<feature type="region of interest" description="Disordered" evidence="1">
    <location>
        <begin position="1221"/>
        <end position="1252"/>
    </location>
</feature>
<evidence type="ECO:0000256" key="1">
    <source>
        <dbReference type="SAM" id="MobiDB-lite"/>
    </source>
</evidence>
<evidence type="ECO:0000259" key="2">
    <source>
        <dbReference type="PROSITE" id="PS51258"/>
    </source>
</evidence>
<dbReference type="AlphaFoldDB" id="A0A3R7M561"/>
<feature type="compositionally biased region" description="Pro residues" evidence="1">
    <location>
        <begin position="1029"/>
        <end position="1046"/>
    </location>
</feature>
<dbReference type="InterPro" id="IPR014770">
    <property type="entry name" value="Munc13_1"/>
</dbReference>
<sequence length="1252" mass="138394">MSMRLASSKATEVFRRIGSMKERGYKKGSYSLQEAACASKLSLQGLDDDVAQQSYTTDHNPFGEGDRDDGVDGERAQSPEAEAERESPRLERALAASSITNGRASPVADNPDGIREYLASIGKAHLKADLLGHVKIPIKVKWSLRSSPFHLTVHALTATFLLSSHPLPVVPLIPSPSPLLPSSPPRDVVGFPHWTTESWFPSDLPRPFHLYHCLIATHSPPLPLSPLSPSPGTCTSFTRRGGLRVEVDVRPPAADLLLKDRGVAQDLASRGLVLTRVKPLDPGLLLPLLKGVRDNLVARRYVTTQRREICTTLSSWVRHVLTKEFEMLHTSFPSTSLLVELPRLENYLRCFHTVEYCYELRKPFEHELSTQGLPACVTDLLLAALSKHVDTWIDALYKEELKSAPSASESREVVLEVPTEWQVWQESFRRAGLLTNPILNFLAISMHTYQPILMIEMGVDYLYLVMPKLLTAAQMLVKPLLDFDVDEGIQLLQKEEVLPPALKSAWMLCDNLSEINKLTVKSDLPQHLIPQEYRHSFSSGLTHWLALSKHLAFGELEREVDQDEFVALEDSEGFSQSAVGMVDLLRALMKRLSSVSWPGGVGPSVETMDTIAGHLLELVLQYKARVTEAYTRRGGCTDKISVEVCVVVRNVEHVCDETRKHLLQLSSMCVDSEGHQKSLDLTERSKQLQSYIDDSAEELLKTCLPHLEQILEKGVTKGGPESVQKGLEEALHPVEDRLYFAEPLLHELWVRLFRHAILLKEVYVKSGWRERLRRLREVLTKAHTFLTDHQGVGFPSDAGRYYRLRDATRGPQDPGSDVGRELWPLLLRTTQAAGAGVVQRHRSLDSRQCESWEAFISSTYPLPSSSSTYSSTLLPLPSLHLHPSIQSTSTYPSYPPLPPLHSSYPLSILSTSPSSPLLLSLSILSTSPSFHSSIHSTSSTSHPLHSSYPLSILSTSPSSPSTFIHIHFPFLHLSTPPLPFSPIHLSSFPPFPSPPPLPPLPSYPSTSPSSPPPSSPPLLPLHLPSTSPLSPPLHPQNPPPLPPFSPPLLSTPIHLPAHLTIPPSLSPQLAFTEAGLRVHVIQAPGQHRGVLVKARVEPKYWFARSEPQKTHLVKEDPACSTSPEVLEDVPDAEQGGVLTLQLRTPKMLGNSVVHSEAIVPLRSVPRVSREALSGTHHVRITLTRPWNSAVAVASLKDLAERWEPGDRSSQIQETQKIRATFARAGSMKSPSSASGKGARRPHGGSMRLGSVK</sequence>
<protein>
    <recommendedName>
        <fullName evidence="2">MHD1 domain-containing protein</fullName>
    </recommendedName>
</protein>
<accession>A0A3R7M561</accession>
<organism evidence="3 4">
    <name type="scientific">Penaeus vannamei</name>
    <name type="common">Whiteleg shrimp</name>
    <name type="synonym">Litopenaeus vannamei</name>
    <dbReference type="NCBI Taxonomy" id="6689"/>
    <lineage>
        <taxon>Eukaryota</taxon>
        <taxon>Metazoa</taxon>
        <taxon>Ecdysozoa</taxon>
        <taxon>Arthropoda</taxon>
        <taxon>Crustacea</taxon>
        <taxon>Multicrustacea</taxon>
        <taxon>Malacostraca</taxon>
        <taxon>Eumalacostraca</taxon>
        <taxon>Eucarida</taxon>
        <taxon>Decapoda</taxon>
        <taxon>Dendrobranchiata</taxon>
        <taxon>Penaeoidea</taxon>
        <taxon>Penaeidae</taxon>
        <taxon>Penaeus</taxon>
    </lineage>
</organism>
<dbReference type="PROSITE" id="PS51258">
    <property type="entry name" value="MHD1"/>
    <property type="match status" value="1"/>
</dbReference>
<reference evidence="3 4" key="1">
    <citation type="submission" date="2018-04" db="EMBL/GenBank/DDBJ databases">
        <authorList>
            <person name="Zhang X."/>
            <person name="Yuan J."/>
            <person name="Li F."/>
            <person name="Xiang J."/>
        </authorList>
    </citation>
    <scope>NUCLEOTIDE SEQUENCE [LARGE SCALE GENOMIC DNA]</scope>
    <source>
        <tissue evidence="3">Muscle</tissue>
    </source>
</reference>
<feature type="region of interest" description="Disordered" evidence="1">
    <location>
        <begin position="999"/>
        <end position="1047"/>
    </location>
</feature>
<reference evidence="3 4" key="2">
    <citation type="submission" date="2019-01" db="EMBL/GenBank/DDBJ databases">
        <title>The decoding of complex shrimp genome reveals the adaptation for benthos swimmer, frequently molting mechanism and breeding impact on genome.</title>
        <authorList>
            <person name="Sun Y."/>
            <person name="Gao Y."/>
            <person name="Yu Y."/>
        </authorList>
    </citation>
    <scope>NUCLEOTIDE SEQUENCE [LARGE SCALE GENOMIC DNA]</scope>
    <source>
        <tissue evidence="3">Muscle</tissue>
    </source>
</reference>
<evidence type="ECO:0000313" key="3">
    <source>
        <dbReference type="EMBL" id="ROT72220.1"/>
    </source>
</evidence>
<dbReference type="OrthoDB" id="6367631at2759"/>
<proteinExistence type="predicted"/>
<feature type="compositionally biased region" description="Pro residues" evidence="1">
    <location>
        <begin position="1009"/>
        <end position="1019"/>
    </location>
</feature>
<dbReference type="Gene3D" id="1.10.357.50">
    <property type="match status" value="1"/>
</dbReference>
<dbReference type="EMBL" id="QCYY01002192">
    <property type="protein sequence ID" value="ROT72220.1"/>
    <property type="molecule type" value="Genomic_DNA"/>
</dbReference>
<keyword evidence="4" id="KW-1185">Reference proteome</keyword>